<evidence type="ECO:0000313" key="1">
    <source>
        <dbReference type="EMBL" id="MBA4649647.1"/>
    </source>
</evidence>
<dbReference type="AlphaFoldDB" id="A0A7C9DTC4"/>
<protein>
    <submittedName>
        <fullName evidence="1">Uncharacterized protein</fullName>
    </submittedName>
</protein>
<reference evidence="1" key="2">
    <citation type="submission" date="2020-07" db="EMBL/GenBank/DDBJ databases">
        <authorList>
            <person name="Vera ALvarez R."/>
            <person name="Arias-Moreno D.M."/>
            <person name="Jimenez-Jacinto V."/>
            <person name="Jimenez-Bremont J.F."/>
            <person name="Swaminathan K."/>
            <person name="Moose S.P."/>
            <person name="Guerrero-Gonzalez M.L."/>
            <person name="Marino-Ramirez L."/>
            <person name="Landsman D."/>
            <person name="Rodriguez-Kessler M."/>
            <person name="Delgado-Sanchez P."/>
        </authorList>
    </citation>
    <scope>NUCLEOTIDE SEQUENCE</scope>
    <source>
        <tissue evidence="1">Cladode</tissue>
    </source>
</reference>
<organism evidence="1">
    <name type="scientific">Opuntia streptacantha</name>
    <name type="common">Prickly pear cactus</name>
    <name type="synonym">Opuntia cardona</name>
    <dbReference type="NCBI Taxonomy" id="393608"/>
    <lineage>
        <taxon>Eukaryota</taxon>
        <taxon>Viridiplantae</taxon>
        <taxon>Streptophyta</taxon>
        <taxon>Embryophyta</taxon>
        <taxon>Tracheophyta</taxon>
        <taxon>Spermatophyta</taxon>
        <taxon>Magnoliopsida</taxon>
        <taxon>eudicotyledons</taxon>
        <taxon>Gunneridae</taxon>
        <taxon>Pentapetalae</taxon>
        <taxon>Caryophyllales</taxon>
        <taxon>Cactineae</taxon>
        <taxon>Cactaceae</taxon>
        <taxon>Opuntioideae</taxon>
        <taxon>Opuntia</taxon>
    </lineage>
</organism>
<dbReference type="EMBL" id="GISG01161351">
    <property type="protein sequence ID" value="MBA4649647.1"/>
    <property type="molecule type" value="Transcribed_RNA"/>
</dbReference>
<accession>A0A7C9DTC4</accession>
<proteinExistence type="predicted"/>
<name>A0A7C9DTC4_OPUST</name>
<sequence>MLNDNPYTPVPISGDDSFSSDLLAGKCLFVFSDEPSCGVVFALAFFRVAAVISRVVWVAVLGDFACFDDVRFNDFPDWVHVDALDRWAGPRLLFRWDPPQFVSFGPVFPLLGSASSRRSCLEIFVRTWIVNGRREFLGWLNYLFQVTKLQSEHSHPSFLC</sequence>
<reference evidence="1" key="1">
    <citation type="journal article" date="2013" name="J. Plant Res.">
        <title>Effect of fungi and light on seed germination of three Opuntia species from semiarid lands of central Mexico.</title>
        <authorList>
            <person name="Delgado-Sanchez P."/>
            <person name="Jimenez-Bremont J.F."/>
            <person name="Guerrero-Gonzalez Mde L."/>
            <person name="Flores J."/>
        </authorList>
    </citation>
    <scope>NUCLEOTIDE SEQUENCE</scope>
    <source>
        <tissue evidence="1">Cladode</tissue>
    </source>
</reference>